<evidence type="ECO:0000313" key="4">
    <source>
        <dbReference type="Proteomes" id="UP000292082"/>
    </source>
</evidence>
<protein>
    <submittedName>
        <fullName evidence="2">Uncharacterized protein</fullName>
    </submittedName>
</protein>
<gene>
    <name evidence="3" type="ORF">BD310DRAFT_971945</name>
    <name evidence="2" type="ORF">BD311DRAFT_804010</name>
</gene>
<reference evidence="2 4" key="1">
    <citation type="submission" date="2019-01" db="EMBL/GenBank/DDBJ databases">
        <title>Draft genome sequences of three monokaryotic isolates of the white-rot basidiomycete fungus Dichomitus squalens.</title>
        <authorList>
            <consortium name="DOE Joint Genome Institute"/>
            <person name="Lopez S.C."/>
            <person name="Andreopoulos B."/>
            <person name="Pangilinan J."/>
            <person name="Lipzen A."/>
            <person name="Riley R."/>
            <person name="Ahrendt S."/>
            <person name="Ng V."/>
            <person name="Barry K."/>
            <person name="Daum C."/>
            <person name="Grigoriev I.V."/>
            <person name="Hilden K.S."/>
            <person name="Makela M.R."/>
            <person name="de Vries R.P."/>
        </authorList>
    </citation>
    <scope>NUCLEOTIDE SEQUENCE [LARGE SCALE GENOMIC DNA]</scope>
    <source>
        <strain evidence="3 4">CBS 464.89</strain>
        <strain evidence="2">OM18370.1</strain>
    </source>
</reference>
<dbReference type="Proteomes" id="UP000292957">
    <property type="component" value="Unassembled WGS sequence"/>
</dbReference>
<proteinExistence type="predicted"/>
<feature type="region of interest" description="Disordered" evidence="1">
    <location>
        <begin position="59"/>
        <end position="86"/>
    </location>
</feature>
<evidence type="ECO:0000256" key="1">
    <source>
        <dbReference type="SAM" id="MobiDB-lite"/>
    </source>
</evidence>
<evidence type="ECO:0000313" key="2">
    <source>
        <dbReference type="EMBL" id="TBU32434.1"/>
    </source>
</evidence>
<dbReference type="AlphaFoldDB" id="A0A4Q9MWI5"/>
<sequence length="86" mass="9298">MSDAVSRNWHDIGDIDDDVDAVLNHACIHFDAYVDFGIAVVNVQRLAGGSSSVHCTRALGKPAEKLSGPENEGDSNPNSEWEDDED</sequence>
<dbReference type="EMBL" id="ML145084">
    <property type="protein sequence ID" value="TBU65898.1"/>
    <property type="molecule type" value="Genomic_DNA"/>
</dbReference>
<name>A0A4Q9MWI5_9APHY</name>
<dbReference type="EMBL" id="ML143395">
    <property type="protein sequence ID" value="TBU32434.1"/>
    <property type="molecule type" value="Genomic_DNA"/>
</dbReference>
<organism evidence="2">
    <name type="scientific">Dichomitus squalens</name>
    <dbReference type="NCBI Taxonomy" id="114155"/>
    <lineage>
        <taxon>Eukaryota</taxon>
        <taxon>Fungi</taxon>
        <taxon>Dikarya</taxon>
        <taxon>Basidiomycota</taxon>
        <taxon>Agaricomycotina</taxon>
        <taxon>Agaricomycetes</taxon>
        <taxon>Polyporales</taxon>
        <taxon>Polyporaceae</taxon>
        <taxon>Dichomitus</taxon>
    </lineage>
</organism>
<accession>A0A4Q9MWI5</accession>
<keyword evidence="4" id="KW-1185">Reference proteome</keyword>
<dbReference type="Proteomes" id="UP000292082">
    <property type="component" value="Unassembled WGS sequence"/>
</dbReference>
<evidence type="ECO:0000313" key="3">
    <source>
        <dbReference type="EMBL" id="TBU65898.1"/>
    </source>
</evidence>